<dbReference type="SUPFAM" id="SSF63520">
    <property type="entry name" value="PTS-regulatory domain, PRD"/>
    <property type="match status" value="1"/>
</dbReference>
<dbReference type="GO" id="GO:0006355">
    <property type="term" value="P:regulation of DNA-templated transcription"/>
    <property type="evidence" value="ECO:0007669"/>
    <property type="project" value="InterPro"/>
</dbReference>
<dbReference type="InterPro" id="IPR036634">
    <property type="entry name" value="PRD_sf"/>
</dbReference>
<evidence type="ECO:0000313" key="3">
    <source>
        <dbReference type="Proteomes" id="UP000267430"/>
    </source>
</evidence>
<organism evidence="2 3">
    <name type="scientific">Peribacillus cavernae</name>
    <dbReference type="NCBI Taxonomy" id="1674310"/>
    <lineage>
        <taxon>Bacteria</taxon>
        <taxon>Bacillati</taxon>
        <taxon>Bacillota</taxon>
        <taxon>Bacilli</taxon>
        <taxon>Bacillales</taxon>
        <taxon>Bacillaceae</taxon>
        <taxon>Peribacillus</taxon>
    </lineage>
</organism>
<dbReference type="PROSITE" id="PS51372">
    <property type="entry name" value="PRD_2"/>
    <property type="match status" value="1"/>
</dbReference>
<keyword evidence="3" id="KW-1185">Reference proteome</keyword>
<gene>
    <name evidence="2" type="ORF">ELQ35_19765</name>
</gene>
<evidence type="ECO:0000259" key="1">
    <source>
        <dbReference type="PROSITE" id="PS51372"/>
    </source>
</evidence>
<dbReference type="OrthoDB" id="3192572at2"/>
<sequence>MNKVEMNQKLDILKDNKIITDLAYDITNETFDFISEKYRKTALSDSDMFWTHMCMALTRIQRNESIEGPLEIVMVEIRQTPYKNEIEEIITFVNNKFHQEIPKEEQDYFYLHLHQVLDKNQ</sequence>
<dbReference type="RefSeq" id="WP_126866903.1">
    <property type="nucleotide sequence ID" value="NZ_JAUSTX010000027.1"/>
</dbReference>
<evidence type="ECO:0000313" key="2">
    <source>
        <dbReference type="EMBL" id="RUQ25829.1"/>
    </source>
</evidence>
<name>A0A433HBW9_9BACI</name>
<proteinExistence type="predicted"/>
<dbReference type="InterPro" id="IPR011608">
    <property type="entry name" value="PRD"/>
</dbReference>
<dbReference type="EMBL" id="RYZZ01000038">
    <property type="protein sequence ID" value="RUQ25829.1"/>
    <property type="molecule type" value="Genomic_DNA"/>
</dbReference>
<accession>A0A433HBW9</accession>
<reference evidence="2 3" key="1">
    <citation type="submission" date="2018-12" db="EMBL/GenBank/DDBJ databases">
        <title>Bacillus chawlae sp. nov., Bacillus glennii sp. nov., and Bacillus saganii sp. nov. Isolated from the Vehicle Assembly Building at Kennedy Space Center where the Viking Spacecraft were Assembled.</title>
        <authorList>
            <person name="Seuylemezian A."/>
            <person name="Vaishampayan P."/>
        </authorList>
    </citation>
    <scope>NUCLEOTIDE SEQUENCE [LARGE SCALE GENOMIC DNA]</scope>
    <source>
        <strain evidence="2 3">L5</strain>
    </source>
</reference>
<protein>
    <submittedName>
        <fullName evidence="2">PRD domain-containing protein</fullName>
    </submittedName>
</protein>
<feature type="domain" description="PRD" evidence="1">
    <location>
        <begin position="18"/>
        <end position="121"/>
    </location>
</feature>
<dbReference type="Gene3D" id="1.10.1790.10">
    <property type="entry name" value="PRD domain"/>
    <property type="match status" value="1"/>
</dbReference>
<comment type="caution">
    <text evidence="2">The sequence shown here is derived from an EMBL/GenBank/DDBJ whole genome shotgun (WGS) entry which is preliminary data.</text>
</comment>
<dbReference type="Proteomes" id="UP000267430">
    <property type="component" value="Unassembled WGS sequence"/>
</dbReference>
<dbReference type="AlphaFoldDB" id="A0A433HBW9"/>
<dbReference type="Pfam" id="PF00874">
    <property type="entry name" value="PRD"/>
    <property type="match status" value="1"/>
</dbReference>